<dbReference type="CDD" id="cd01992">
    <property type="entry name" value="TilS_N"/>
    <property type="match status" value="1"/>
</dbReference>
<feature type="domain" description="tRNA(Ile)-lysidine synthase substrate-binding" evidence="9">
    <location>
        <begin position="267"/>
        <end position="329"/>
    </location>
</feature>
<dbReference type="Gene3D" id="1.20.59.20">
    <property type="match status" value="1"/>
</dbReference>
<organism evidence="10 11">
    <name type="scientific">Frondihabitans cladoniiphilus</name>
    <dbReference type="NCBI Taxonomy" id="715785"/>
    <lineage>
        <taxon>Bacteria</taxon>
        <taxon>Bacillati</taxon>
        <taxon>Actinomycetota</taxon>
        <taxon>Actinomycetes</taxon>
        <taxon>Micrococcales</taxon>
        <taxon>Microbacteriaceae</taxon>
        <taxon>Frondihabitans</taxon>
    </lineage>
</organism>
<feature type="binding site" evidence="7">
    <location>
        <begin position="43"/>
        <end position="48"/>
    </location>
    <ligand>
        <name>ATP</name>
        <dbReference type="ChEBI" id="CHEBI:30616"/>
    </ligand>
</feature>
<keyword evidence="3 7" id="KW-0819">tRNA processing</keyword>
<evidence type="ECO:0000256" key="4">
    <source>
        <dbReference type="ARBA" id="ARBA00022741"/>
    </source>
</evidence>
<dbReference type="InterPro" id="IPR012094">
    <property type="entry name" value="tRNA_Ile_lys_synt"/>
</dbReference>
<accession>A0ABP8VY23</accession>
<evidence type="ECO:0000259" key="8">
    <source>
        <dbReference type="Pfam" id="PF01171"/>
    </source>
</evidence>
<reference evidence="11" key="1">
    <citation type="journal article" date="2019" name="Int. J. Syst. Evol. Microbiol.">
        <title>The Global Catalogue of Microorganisms (GCM) 10K type strain sequencing project: providing services to taxonomists for standard genome sequencing and annotation.</title>
        <authorList>
            <consortium name="The Broad Institute Genomics Platform"/>
            <consortium name="The Broad Institute Genome Sequencing Center for Infectious Disease"/>
            <person name="Wu L."/>
            <person name="Ma J."/>
        </authorList>
    </citation>
    <scope>NUCLEOTIDE SEQUENCE [LARGE SCALE GENOMIC DNA]</scope>
    <source>
        <strain evidence="11">JCM 18956</strain>
    </source>
</reference>
<evidence type="ECO:0000256" key="1">
    <source>
        <dbReference type="ARBA" id="ARBA00022490"/>
    </source>
</evidence>
<dbReference type="EC" id="6.3.4.19" evidence="7"/>
<keyword evidence="4 7" id="KW-0547">Nucleotide-binding</keyword>
<evidence type="ECO:0000259" key="9">
    <source>
        <dbReference type="Pfam" id="PF09179"/>
    </source>
</evidence>
<dbReference type="RefSeq" id="WP_345375699.1">
    <property type="nucleotide sequence ID" value="NZ_BAABLM010000003.1"/>
</dbReference>
<evidence type="ECO:0000256" key="3">
    <source>
        <dbReference type="ARBA" id="ARBA00022694"/>
    </source>
</evidence>
<comment type="catalytic activity">
    <reaction evidence="6 7">
        <text>cytidine(34) in tRNA(Ile2) + L-lysine + ATP = lysidine(34) in tRNA(Ile2) + AMP + diphosphate + H(+)</text>
        <dbReference type="Rhea" id="RHEA:43744"/>
        <dbReference type="Rhea" id="RHEA-COMP:10625"/>
        <dbReference type="Rhea" id="RHEA-COMP:10670"/>
        <dbReference type="ChEBI" id="CHEBI:15378"/>
        <dbReference type="ChEBI" id="CHEBI:30616"/>
        <dbReference type="ChEBI" id="CHEBI:32551"/>
        <dbReference type="ChEBI" id="CHEBI:33019"/>
        <dbReference type="ChEBI" id="CHEBI:82748"/>
        <dbReference type="ChEBI" id="CHEBI:83665"/>
        <dbReference type="ChEBI" id="CHEBI:456215"/>
        <dbReference type="EC" id="6.3.4.19"/>
    </reaction>
</comment>
<evidence type="ECO:0000256" key="7">
    <source>
        <dbReference type="HAMAP-Rule" id="MF_01161"/>
    </source>
</evidence>
<evidence type="ECO:0000256" key="6">
    <source>
        <dbReference type="ARBA" id="ARBA00048539"/>
    </source>
</evidence>
<keyword evidence="1 7" id="KW-0963">Cytoplasm</keyword>
<dbReference type="Proteomes" id="UP001501295">
    <property type="component" value="Unassembled WGS sequence"/>
</dbReference>
<dbReference type="Pfam" id="PF09179">
    <property type="entry name" value="TilS"/>
    <property type="match status" value="1"/>
</dbReference>
<keyword evidence="2 7" id="KW-0436">Ligase</keyword>
<comment type="similarity">
    <text evidence="7">Belongs to the tRNA(Ile)-lysidine synthase family.</text>
</comment>
<dbReference type="SUPFAM" id="SSF82829">
    <property type="entry name" value="MesJ substrate recognition domain-like"/>
    <property type="match status" value="1"/>
</dbReference>
<keyword evidence="5 7" id="KW-0067">ATP-binding</keyword>
<dbReference type="InterPro" id="IPR015262">
    <property type="entry name" value="tRNA_Ile_lys_synt_subst-bd"/>
</dbReference>
<dbReference type="InterPro" id="IPR014729">
    <property type="entry name" value="Rossmann-like_a/b/a_fold"/>
</dbReference>
<feature type="domain" description="tRNA(Ile)-lysidine/2-thiocytidine synthase N-terminal" evidence="8">
    <location>
        <begin position="38"/>
        <end position="214"/>
    </location>
</feature>
<keyword evidence="11" id="KW-1185">Reference proteome</keyword>
<dbReference type="NCBIfam" id="TIGR02432">
    <property type="entry name" value="lysidine_TilS_N"/>
    <property type="match status" value="1"/>
</dbReference>
<gene>
    <name evidence="7 10" type="primary">tilS</name>
    <name evidence="10" type="ORF">GCM10025780_19920</name>
</gene>
<dbReference type="InterPro" id="IPR011063">
    <property type="entry name" value="TilS/TtcA_N"/>
</dbReference>
<evidence type="ECO:0000313" key="10">
    <source>
        <dbReference type="EMBL" id="GAA4675420.1"/>
    </source>
</evidence>
<evidence type="ECO:0000256" key="2">
    <source>
        <dbReference type="ARBA" id="ARBA00022598"/>
    </source>
</evidence>
<sequence>MPHRPRLPPSIADIRRAVRTALDDLEAGDARPGSTADVLVALSGGPDSLALAAALAFEAPRAGGGLRAGAVIVDHALQPGSDEVAARTAAVATELGLAPVLVRRVEVGTDGGPEAAAREARYAALGAAADETGARAVLLGHTADDQAETVLLGLARGSGPTSLKGMDARSGVYRRPLLGIRRSTTHAFCADAGLTPWADPQNSDPAFARVRVRETVLPMLERELGPGIVEALVRTADQLREDDAALDLFADEQAEELADHAEAGISLDVGGLAANPAALRQRLIRLAVESEFAVTLTRSQTLEVARLVTDWHGQGAVSLPGITVVRRAGVIHFEATPTH</sequence>
<comment type="caution">
    <text evidence="10">The sequence shown here is derived from an EMBL/GenBank/DDBJ whole genome shotgun (WGS) entry which is preliminary data.</text>
</comment>
<dbReference type="Gene3D" id="3.40.50.620">
    <property type="entry name" value="HUPs"/>
    <property type="match status" value="1"/>
</dbReference>
<comment type="function">
    <text evidence="7">Ligates lysine onto the cytidine present at position 34 of the AUA codon-specific tRNA(Ile) that contains the anticodon CAU, in an ATP-dependent manner. Cytidine is converted to lysidine, thus changing the amino acid specificity of the tRNA from methionine to isoleucine.</text>
</comment>
<comment type="domain">
    <text evidence="7">The N-terminal region contains the highly conserved SGGXDS motif, predicted to be a P-loop motif involved in ATP binding.</text>
</comment>
<dbReference type="EMBL" id="BAABLM010000003">
    <property type="protein sequence ID" value="GAA4675420.1"/>
    <property type="molecule type" value="Genomic_DNA"/>
</dbReference>
<dbReference type="InterPro" id="IPR012795">
    <property type="entry name" value="tRNA_Ile_lys_synt_N"/>
</dbReference>
<dbReference type="SUPFAM" id="SSF52402">
    <property type="entry name" value="Adenine nucleotide alpha hydrolases-like"/>
    <property type="match status" value="1"/>
</dbReference>
<proteinExistence type="inferred from homology"/>
<dbReference type="Pfam" id="PF01171">
    <property type="entry name" value="ATP_bind_3"/>
    <property type="match status" value="1"/>
</dbReference>
<dbReference type="PANTHER" id="PTHR43033">
    <property type="entry name" value="TRNA(ILE)-LYSIDINE SYNTHASE-RELATED"/>
    <property type="match status" value="1"/>
</dbReference>
<name>A0ABP8VY23_9MICO</name>
<comment type="subcellular location">
    <subcellularLocation>
        <location evidence="7">Cytoplasm</location>
    </subcellularLocation>
</comment>
<evidence type="ECO:0000313" key="11">
    <source>
        <dbReference type="Proteomes" id="UP001501295"/>
    </source>
</evidence>
<dbReference type="HAMAP" id="MF_01161">
    <property type="entry name" value="tRNA_Ile_lys_synt"/>
    <property type="match status" value="1"/>
</dbReference>
<protein>
    <recommendedName>
        <fullName evidence="7">tRNA(Ile)-lysidine synthase</fullName>
        <ecNumber evidence="7">6.3.4.19</ecNumber>
    </recommendedName>
    <alternativeName>
        <fullName evidence="7">tRNA(Ile)-2-lysyl-cytidine synthase</fullName>
    </alternativeName>
    <alternativeName>
        <fullName evidence="7">tRNA(Ile)-lysidine synthetase</fullName>
    </alternativeName>
</protein>
<dbReference type="PANTHER" id="PTHR43033:SF1">
    <property type="entry name" value="TRNA(ILE)-LYSIDINE SYNTHASE-RELATED"/>
    <property type="match status" value="1"/>
</dbReference>
<evidence type="ECO:0000256" key="5">
    <source>
        <dbReference type="ARBA" id="ARBA00022840"/>
    </source>
</evidence>